<sequence length="362" mass="39584">MDHRKVADDVYALANSHEAIAPLVKEALNVIDEGLDTHGLDHVSLSFNGGKDCTVLLHLYAGALARRQPTDQPLRPLPALYISVPSPFPLLEEFIERAAKTYNLDLYISRPPPEAVESVITPLRNDGVDYVEAAPRPRAVGKAKGGEGMRQALELYKQNYPHIDAILIGTRRTDPHGATLSFRNMTDPGWPTFERVNPIINWSYGDVWTFLRLLRVPYCCLYDQGYTSLGSTYNTFPNPALLISSPVSTESPVSPQSAISPTTALSSVMSSTHVLPSSPQSETLSPTTVLSSYISQTHTRSNGATDSPINGVNGIHDVVHSLPKQHTEPRYRPAYELTDGNLERHGRGTVPALQPTSAPMSV</sequence>
<accession>A0ACD3BBZ8</accession>
<evidence type="ECO:0000313" key="1">
    <source>
        <dbReference type="EMBL" id="TFK75613.1"/>
    </source>
</evidence>
<gene>
    <name evidence="1" type="ORF">BDN72DRAFT_874430</name>
</gene>
<proteinExistence type="predicted"/>
<dbReference type="EMBL" id="ML208262">
    <property type="protein sequence ID" value="TFK75613.1"/>
    <property type="molecule type" value="Genomic_DNA"/>
</dbReference>
<reference evidence="1 2" key="1">
    <citation type="journal article" date="2019" name="Nat. Ecol. Evol.">
        <title>Megaphylogeny resolves global patterns of mushroom evolution.</title>
        <authorList>
            <person name="Varga T."/>
            <person name="Krizsan K."/>
            <person name="Foldi C."/>
            <person name="Dima B."/>
            <person name="Sanchez-Garcia M."/>
            <person name="Sanchez-Ramirez S."/>
            <person name="Szollosi G.J."/>
            <person name="Szarkandi J.G."/>
            <person name="Papp V."/>
            <person name="Albert L."/>
            <person name="Andreopoulos W."/>
            <person name="Angelini C."/>
            <person name="Antonin V."/>
            <person name="Barry K.W."/>
            <person name="Bougher N.L."/>
            <person name="Buchanan P."/>
            <person name="Buyck B."/>
            <person name="Bense V."/>
            <person name="Catcheside P."/>
            <person name="Chovatia M."/>
            <person name="Cooper J."/>
            <person name="Damon W."/>
            <person name="Desjardin D."/>
            <person name="Finy P."/>
            <person name="Geml J."/>
            <person name="Haridas S."/>
            <person name="Hughes K."/>
            <person name="Justo A."/>
            <person name="Karasinski D."/>
            <person name="Kautmanova I."/>
            <person name="Kiss B."/>
            <person name="Kocsube S."/>
            <person name="Kotiranta H."/>
            <person name="LaButti K.M."/>
            <person name="Lechner B.E."/>
            <person name="Liimatainen K."/>
            <person name="Lipzen A."/>
            <person name="Lukacs Z."/>
            <person name="Mihaltcheva S."/>
            <person name="Morgado L.N."/>
            <person name="Niskanen T."/>
            <person name="Noordeloos M.E."/>
            <person name="Ohm R.A."/>
            <person name="Ortiz-Santana B."/>
            <person name="Ovrebo C."/>
            <person name="Racz N."/>
            <person name="Riley R."/>
            <person name="Savchenko A."/>
            <person name="Shiryaev A."/>
            <person name="Soop K."/>
            <person name="Spirin V."/>
            <person name="Szebenyi C."/>
            <person name="Tomsovsky M."/>
            <person name="Tulloss R.E."/>
            <person name="Uehling J."/>
            <person name="Grigoriev I.V."/>
            <person name="Vagvolgyi C."/>
            <person name="Papp T."/>
            <person name="Martin F.M."/>
            <person name="Miettinen O."/>
            <person name="Hibbett D.S."/>
            <person name="Nagy L.G."/>
        </authorList>
    </citation>
    <scope>NUCLEOTIDE SEQUENCE [LARGE SCALE GENOMIC DNA]</scope>
    <source>
        <strain evidence="1 2">NL-1719</strain>
    </source>
</reference>
<evidence type="ECO:0000313" key="2">
    <source>
        <dbReference type="Proteomes" id="UP000308600"/>
    </source>
</evidence>
<organism evidence="1 2">
    <name type="scientific">Pluteus cervinus</name>
    <dbReference type="NCBI Taxonomy" id="181527"/>
    <lineage>
        <taxon>Eukaryota</taxon>
        <taxon>Fungi</taxon>
        <taxon>Dikarya</taxon>
        <taxon>Basidiomycota</taxon>
        <taxon>Agaricomycotina</taxon>
        <taxon>Agaricomycetes</taxon>
        <taxon>Agaricomycetidae</taxon>
        <taxon>Agaricales</taxon>
        <taxon>Pluteineae</taxon>
        <taxon>Pluteaceae</taxon>
        <taxon>Pluteus</taxon>
    </lineage>
</organism>
<name>A0ACD3BBZ8_9AGAR</name>
<keyword evidence="2" id="KW-1185">Reference proteome</keyword>
<dbReference type="Proteomes" id="UP000308600">
    <property type="component" value="Unassembled WGS sequence"/>
</dbReference>
<protein>
    <submittedName>
        <fullName evidence="1">Adenine nucleotide alpha hydrolases-like protein</fullName>
    </submittedName>
</protein>